<accession>A0A8J2J780</accession>
<dbReference type="InterPro" id="IPR003205">
    <property type="entry name" value="Cyt_c_oxidase_su8"/>
</dbReference>
<dbReference type="OrthoDB" id="7668083at2759"/>
<proteinExistence type="predicted"/>
<dbReference type="PANTHER" id="PTHR16717">
    <property type="entry name" value="CYTOCHROME C OXIDASE POLYPEPTIDE VIII"/>
    <property type="match status" value="1"/>
</dbReference>
<name>A0A8J2J780_9HEXA</name>
<dbReference type="UniPathway" id="UPA00705"/>
<evidence type="ECO:0000313" key="1">
    <source>
        <dbReference type="EMBL" id="CAG7702217.1"/>
    </source>
</evidence>
<protein>
    <submittedName>
        <fullName evidence="1">Uncharacterized protein</fullName>
    </submittedName>
</protein>
<sequence length="77" mass="8491">MIGNTVARRIVQSQVLTKVPARSIYPSSSNNVIAGPPRVKISFPEKVATGIFISACIFTGPCWIMSHLEEYRGKIEQ</sequence>
<comment type="caution">
    <text evidence="1">The sequence shown here is derived from an EMBL/GenBank/DDBJ whole genome shotgun (WGS) entry which is preliminary data.</text>
</comment>
<dbReference type="GO" id="GO:0045277">
    <property type="term" value="C:respiratory chain complex IV"/>
    <property type="evidence" value="ECO:0007669"/>
    <property type="project" value="TreeGrafter"/>
</dbReference>
<reference evidence="1" key="1">
    <citation type="submission" date="2021-06" db="EMBL/GenBank/DDBJ databases">
        <authorList>
            <person name="Hodson N. C."/>
            <person name="Mongue J. A."/>
            <person name="Jaron S. K."/>
        </authorList>
    </citation>
    <scope>NUCLEOTIDE SEQUENCE</scope>
</reference>
<dbReference type="GO" id="GO:0005739">
    <property type="term" value="C:mitochondrion"/>
    <property type="evidence" value="ECO:0007669"/>
    <property type="project" value="TreeGrafter"/>
</dbReference>
<dbReference type="Proteomes" id="UP000708208">
    <property type="component" value="Unassembled WGS sequence"/>
</dbReference>
<dbReference type="EMBL" id="CAJVCH010027407">
    <property type="protein sequence ID" value="CAG7702217.1"/>
    <property type="molecule type" value="Genomic_DNA"/>
</dbReference>
<organism evidence="1 2">
    <name type="scientific">Allacma fusca</name>
    <dbReference type="NCBI Taxonomy" id="39272"/>
    <lineage>
        <taxon>Eukaryota</taxon>
        <taxon>Metazoa</taxon>
        <taxon>Ecdysozoa</taxon>
        <taxon>Arthropoda</taxon>
        <taxon>Hexapoda</taxon>
        <taxon>Collembola</taxon>
        <taxon>Symphypleona</taxon>
        <taxon>Sminthuridae</taxon>
        <taxon>Allacma</taxon>
    </lineage>
</organism>
<dbReference type="GO" id="GO:0006123">
    <property type="term" value="P:mitochondrial electron transport, cytochrome c to oxygen"/>
    <property type="evidence" value="ECO:0007669"/>
    <property type="project" value="InterPro"/>
</dbReference>
<dbReference type="PANTHER" id="PTHR16717:SF5">
    <property type="entry name" value="CYTOCHROME C OXIDASE SUBUNIT 8, ISOFORM A"/>
    <property type="match status" value="1"/>
</dbReference>
<evidence type="ECO:0000313" key="2">
    <source>
        <dbReference type="Proteomes" id="UP000708208"/>
    </source>
</evidence>
<dbReference type="Pfam" id="PF02285">
    <property type="entry name" value="COX8"/>
    <property type="match status" value="1"/>
</dbReference>
<keyword evidence="2" id="KW-1185">Reference proteome</keyword>
<gene>
    <name evidence="1" type="ORF">AFUS01_LOCUS4399</name>
</gene>
<dbReference type="AlphaFoldDB" id="A0A8J2J780"/>